<dbReference type="Gene3D" id="2.60.40.10">
    <property type="entry name" value="Immunoglobulins"/>
    <property type="match status" value="2"/>
</dbReference>
<dbReference type="EC" id="3.2.1.23" evidence="3 8"/>
<comment type="catalytic activity">
    <reaction evidence="1 8">
        <text>Hydrolysis of terminal non-reducing beta-D-galactose residues in beta-D-galactosides.</text>
        <dbReference type="EC" id="3.2.1.23"/>
    </reaction>
</comment>
<dbReference type="SUPFAM" id="SSF49303">
    <property type="entry name" value="beta-Galactosidase/glucuronidase domain"/>
    <property type="match status" value="2"/>
</dbReference>
<keyword evidence="6 8" id="KW-0326">Glycosidase</keyword>
<evidence type="ECO:0000256" key="4">
    <source>
        <dbReference type="ARBA" id="ARBA00013303"/>
    </source>
</evidence>
<dbReference type="RefSeq" id="WP_102917402.1">
    <property type="nucleotide sequence ID" value="NZ_JACHJF010000005.1"/>
</dbReference>
<dbReference type="InterPro" id="IPR032312">
    <property type="entry name" value="LacZ_4"/>
</dbReference>
<dbReference type="PRINTS" id="PR00132">
    <property type="entry name" value="GLHYDRLASE2"/>
</dbReference>
<dbReference type="InterPro" id="IPR023230">
    <property type="entry name" value="Glyco_hydro_2_CS"/>
</dbReference>
<reference evidence="13" key="2">
    <citation type="submission" date="2015-07" db="EMBL/GenBank/DDBJ databases">
        <authorList>
            <person name="Graham D.E."/>
            <person name="Giannone R.J."/>
            <person name="Gulvik C.A."/>
            <person name="Hettich R.L."/>
            <person name="Klingeman D.M."/>
            <person name="Mahan K.M."/>
            <person name="Parry R.J."/>
            <person name="Spain J.C."/>
        </authorList>
    </citation>
    <scope>NUCLEOTIDE SEQUENCE [LARGE SCALE GENOMIC DNA]</scope>
    <source>
        <strain evidence="13">ATCC 27428</strain>
    </source>
</reference>
<accession>A0A2N8NZZ5</accession>
<dbReference type="Pfam" id="PF02837">
    <property type="entry name" value="Glyco_hydro_2_N"/>
    <property type="match status" value="1"/>
</dbReference>
<dbReference type="OrthoDB" id="9762066at2"/>
<dbReference type="InterPro" id="IPR050347">
    <property type="entry name" value="Bact_Beta-galactosidase"/>
</dbReference>
<dbReference type="InterPro" id="IPR013783">
    <property type="entry name" value="Ig-like_fold"/>
</dbReference>
<dbReference type="InterPro" id="IPR011013">
    <property type="entry name" value="Gal_mutarotase_sf_dom"/>
</dbReference>
<dbReference type="InterPro" id="IPR017853">
    <property type="entry name" value="GH"/>
</dbReference>
<dbReference type="InterPro" id="IPR006102">
    <property type="entry name" value="Ig-like_GH2"/>
</dbReference>
<evidence type="ECO:0000256" key="2">
    <source>
        <dbReference type="ARBA" id="ARBA00007401"/>
    </source>
</evidence>
<dbReference type="Gene3D" id="3.20.20.80">
    <property type="entry name" value="Glycosidases"/>
    <property type="match status" value="1"/>
</dbReference>
<evidence type="ECO:0000256" key="1">
    <source>
        <dbReference type="ARBA" id="ARBA00001412"/>
    </source>
</evidence>
<dbReference type="InterPro" id="IPR014718">
    <property type="entry name" value="GH-type_carb-bd"/>
</dbReference>
<dbReference type="PROSITE" id="PS00719">
    <property type="entry name" value="GLYCOSYL_HYDROL_F2_1"/>
    <property type="match status" value="1"/>
</dbReference>
<comment type="similarity">
    <text evidence="2 8">Belongs to the glycosyl hydrolase 2 family.</text>
</comment>
<evidence type="ECO:0000313" key="11">
    <source>
        <dbReference type="EMBL" id="MBB5118865.1"/>
    </source>
</evidence>
<dbReference type="Proteomes" id="UP000235945">
    <property type="component" value="Unassembled WGS sequence"/>
</dbReference>
<evidence type="ECO:0000313" key="14">
    <source>
        <dbReference type="Proteomes" id="UP000528608"/>
    </source>
</evidence>
<comment type="caution">
    <text evidence="12">The sequence shown here is derived from an EMBL/GenBank/DDBJ whole genome shotgun (WGS) entry which is preliminary data.</text>
</comment>
<dbReference type="Pfam" id="PF16353">
    <property type="entry name" value="LacZ_4"/>
    <property type="match status" value="1"/>
</dbReference>
<dbReference type="InterPro" id="IPR004199">
    <property type="entry name" value="B-gal_small/dom_5"/>
</dbReference>
<keyword evidence="5 8" id="KW-0378">Hydrolase</keyword>
<dbReference type="SUPFAM" id="SSF49785">
    <property type="entry name" value="Galactose-binding domain-like"/>
    <property type="match status" value="1"/>
</dbReference>
<evidence type="ECO:0000256" key="7">
    <source>
        <dbReference type="ARBA" id="ARBA00032230"/>
    </source>
</evidence>
<dbReference type="GO" id="GO:0030246">
    <property type="term" value="F:carbohydrate binding"/>
    <property type="evidence" value="ECO:0007669"/>
    <property type="project" value="InterPro"/>
</dbReference>
<keyword evidence="13" id="KW-1185">Reference proteome</keyword>
<dbReference type="PANTHER" id="PTHR46323">
    <property type="entry name" value="BETA-GALACTOSIDASE"/>
    <property type="match status" value="1"/>
</dbReference>
<feature type="region of interest" description="Disordered" evidence="9">
    <location>
        <begin position="1"/>
        <end position="29"/>
    </location>
</feature>
<protein>
    <recommendedName>
        <fullName evidence="4 8">Beta-galactosidase</fullName>
        <ecNumber evidence="3 8">3.2.1.23</ecNumber>
    </recommendedName>
    <alternativeName>
        <fullName evidence="7 8">Lactase</fullName>
    </alternativeName>
</protein>
<dbReference type="EMBL" id="JACHJF010000005">
    <property type="protein sequence ID" value="MBB5118865.1"/>
    <property type="molecule type" value="Genomic_DNA"/>
</dbReference>
<dbReference type="Pfam" id="PF02929">
    <property type="entry name" value="Bgal_small_N"/>
    <property type="match status" value="1"/>
</dbReference>
<dbReference type="EMBL" id="LGUI01000002">
    <property type="protein sequence ID" value="PNE34345.1"/>
    <property type="molecule type" value="Genomic_DNA"/>
</dbReference>
<gene>
    <name evidence="12" type="ORF">AF335_06920</name>
    <name evidence="11" type="ORF">FHS36_002298</name>
</gene>
<dbReference type="Pfam" id="PF02836">
    <property type="entry name" value="Glyco_hydro_2_C"/>
    <property type="match status" value="1"/>
</dbReference>
<sequence length="1034" mass="114008">MRARRPDPRSSLVTDASPELFQENREPARTPLVPLADTRAALTAGPSDSPYRLSLDGAWRFAWSRNPAERPIDFHAPDFDDTGWAHITVPGNWETQGYPEPVYLNVPYPWTGYEQPAPPRAPTVFNPVGSYRRTFTVPGTWAGRRTLISFQGVKSAFFVWVNGERVGYSEDSYAPAEFDITSCLHSGPGADNSLAVEVYRWCKGSWLEDQDQIDLSGIFREVFLYSTPPVRVHDLFVRTDLDDAFRDADLRVTVALRSDTALAPDAGYHVRATLHGTLGEQVLSSTGAARFDDSGEATVELVERVTAPALWSAEEPCLHTLVVELLDPHGEPLDVHRTRVGFRALAFGPGTLTLNGRPLVLRGVNRHECDPDHGQAVPEHRMVEDILIMKRHNINAVRTSHYPNHPRWLELCDEYGLYVVDEANLETHAVRDTLPASLPEWTAACLDRVRSLVERDKNHPSVVIWSLGNEAGRGTAFERMADWVHGRDPSRPVHYEGMNEVADVTSRMYATPAEVEAHAASDDTKPFVLCEYAHSMGNSTGNLQEYWDVIDAHPRLHGGFIWDFADQAIRLPVPGGPEGGFLSYGGCWSPGARSDGNFCCNGLVDADRRPHPALHEVKKVYQPLRITATDLAEGAVRITNKHLFTSLGAYALRWEVTRDGETVQQGALAAPPAEAGGTATVELPLEPPEKPEPGAEYWLNVSFVLRDATPWAEAGHVVAREQLALPWRAPAAVPARNPAPTSALEITQTSHSITVTGPELHLSLDRATGVLTTYRHRGHELLTGGPVPNFWRAPTDNDIGRGTQVALRTWRDAGAHRAVTGTEVTRLTRSEVALGITATLPTAPAASLWETLLTVRGDDEILVRHTLTPGDGLPELPLVGVLLTVPADFRTLTWYGRGPHENYRDRRTSAFISRYRASLDAPPMPYARPQQAGDVTDVRHASLTRSDGIGLTVLAEPGGDAGPLEISALRWAPFDLEGLRHPHEMTARQEIVLAVNHRQMGVGGNDSWGAPPLDGYRLPADRPYSYSYRLRPSR</sequence>
<dbReference type="PANTHER" id="PTHR46323:SF2">
    <property type="entry name" value="BETA-GALACTOSIDASE"/>
    <property type="match status" value="1"/>
</dbReference>
<evidence type="ECO:0000313" key="13">
    <source>
        <dbReference type="Proteomes" id="UP000235945"/>
    </source>
</evidence>
<dbReference type="InterPro" id="IPR006103">
    <property type="entry name" value="Glyco_hydro_2_cat"/>
</dbReference>
<organism evidence="12 13">
    <name type="scientific">Streptomyces eurocidicus</name>
    <name type="common">Streptoverticillium eurocidicus</name>
    <dbReference type="NCBI Taxonomy" id="66423"/>
    <lineage>
        <taxon>Bacteria</taxon>
        <taxon>Bacillati</taxon>
        <taxon>Actinomycetota</taxon>
        <taxon>Actinomycetes</taxon>
        <taxon>Kitasatosporales</taxon>
        <taxon>Streptomycetaceae</taxon>
        <taxon>Streptomyces</taxon>
    </lineage>
</organism>
<dbReference type="Gene3D" id="2.60.120.260">
    <property type="entry name" value="Galactose-binding domain-like"/>
    <property type="match status" value="1"/>
</dbReference>
<proteinExistence type="inferred from homology"/>
<reference evidence="12" key="1">
    <citation type="submission" date="2015-07" db="EMBL/GenBank/DDBJ databases">
        <authorList>
            <person name="Noorani M."/>
        </authorList>
    </citation>
    <scope>NUCLEOTIDE SEQUENCE [LARGE SCALE GENOMIC DNA]</scope>
    <source>
        <strain evidence="12">ATCC 27428</strain>
    </source>
</reference>
<feature type="domain" description="Beta galactosidase small chain/" evidence="10">
    <location>
        <begin position="754"/>
        <end position="1031"/>
    </location>
</feature>
<reference evidence="11 14" key="3">
    <citation type="submission" date="2020-08" db="EMBL/GenBank/DDBJ databases">
        <title>Genomic Encyclopedia of Type Strains, Phase III (KMG-III): the genomes of soil and plant-associated and newly described type strains.</title>
        <authorList>
            <person name="Whitman W."/>
        </authorList>
    </citation>
    <scope>NUCLEOTIDE SEQUENCE [LARGE SCALE GENOMIC DNA]</scope>
    <source>
        <strain evidence="11 14">CECT 3259</strain>
    </source>
</reference>
<evidence type="ECO:0000256" key="6">
    <source>
        <dbReference type="ARBA" id="ARBA00023295"/>
    </source>
</evidence>
<dbReference type="InterPro" id="IPR008979">
    <property type="entry name" value="Galactose-bd-like_sf"/>
</dbReference>
<dbReference type="SUPFAM" id="SSF74650">
    <property type="entry name" value="Galactose mutarotase-like"/>
    <property type="match status" value="1"/>
</dbReference>
<evidence type="ECO:0000256" key="5">
    <source>
        <dbReference type="ARBA" id="ARBA00022801"/>
    </source>
</evidence>
<dbReference type="InterPro" id="IPR036156">
    <property type="entry name" value="Beta-gal/glucu_dom_sf"/>
</dbReference>
<name>A0A2N8NZZ5_STREU</name>
<dbReference type="InterPro" id="IPR006104">
    <property type="entry name" value="Glyco_hydro_2_N"/>
</dbReference>
<evidence type="ECO:0000256" key="8">
    <source>
        <dbReference type="RuleBase" id="RU361154"/>
    </source>
</evidence>
<dbReference type="GO" id="GO:0009341">
    <property type="term" value="C:beta-galactosidase complex"/>
    <property type="evidence" value="ECO:0007669"/>
    <property type="project" value="InterPro"/>
</dbReference>
<dbReference type="SMART" id="SM01038">
    <property type="entry name" value="Bgal_small_N"/>
    <property type="match status" value="1"/>
</dbReference>
<dbReference type="Gene3D" id="2.70.98.10">
    <property type="match status" value="1"/>
</dbReference>
<evidence type="ECO:0000256" key="9">
    <source>
        <dbReference type="SAM" id="MobiDB-lite"/>
    </source>
</evidence>
<dbReference type="PROSITE" id="PS00608">
    <property type="entry name" value="GLYCOSYL_HYDROL_F2_2"/>
    <property type="match status" value="1"/>
</dbReference>
<dbReference type="SUPFAM" id="SSF51445">
    <property type="entry name" value="(Trans)glycosidases"/>
    <property type="match status" value="1"/>
</dbReference>
<dbReference type="GO" id="GO:0004565">
    <property type="term" value="F:beta-galactosidase activity"/>
    <property type="evidence" value="ECO:0007669"/>
    <property type="project" value="UniProtKB-EC"/>
</dbReference>
<dbReference type="GO" id="GO:0005990">
    <property type="term" value="P:lactose catabolic process"/>
    <property type="evidence" value="ECO:0007669"/>
    <property type="project" value="TreeGrafter"/>
</dbReference>
<dbReference type="InterPro" id="IPR006101">
    <property type="entry name" value="Glyco_hydro_2"/>
</dbReference>
<dbReference type="AlphaFoldDB" id="A0A2N8NZZ5"/>
<evidence type="ECO:0000313" key="12">
    <source>
        <dbReference type="EMBL" id="PNE34345.1"/>
    </source>
</evidence>
<dbReference type="InterPro" id="IPR023232">
    <property type="entry name" value="Glyco_hydro_2_AS"/>
</dbReference>
<dbReference type="Proteomes" id="UP000528608">
    <property type="component" value="Unassembled WGS sequence"/>
</dbReference>
<evidence type="ECO:0000256" key="3">
    <source>
        <dbReference type="ARBA" id="ARBA00012756"/>
    </source>
</evidence>
<dbReference type="Pfam" id="PF00703">
    <property type="entry name" value="Glyco_hydro_2"/>
    <property type="match status" value="1"/>
</dbReference>
<evidence type="ECO:0000259" key="10">
    <source>
        <dbReference type="SMART" id="SM01038"/>
    </source>
</evidence>